<proteinExistence type="predicted"/>
<feature type="region of interest" description="Disordered" evidence="1">
    <location>
        <begin position="1"/>
        <end position="31"/>
    </location>
</feature>
<evidence type="ECO:0000313" key="2">
    <source>
        <dbReference type="EMBL" id="QJC55104.1"/>
    </source>
</evidence>
<evidence type="ECO:0000256" key="1">
    <source>
        <dbReference type="SAM" id="MobiDB-lite"/>
    </source>
</evidence>
<organism evidence="2 3">
    <name type="scientific">Polaromonas vacuolata</name>
    <dbReference type="NCBI Taxonomy" id="37448"/>
    <lineage>
        <taxon>Bacteria</taxon>
        <taxon>Pseudomonadati</taxon>
        <taxon>Pseudomonadota</taxon>
        <taxon>Betaproteobacteria</taxon>
        <taxon>Burkholderiales</taxon>
        <taxon>Comamonadaceae</taxon>
        <taxon>Polaromonas</taxon>
    </lineage>
</organism>
<dbReference type="Proteomes" id="UP000502041">
    <property type="component" value="Chromosome"/>
</dbReference>
<keyword evidence="3" id="KW-1185">Reference proteome</keyword>
<name>A0A6H2H678_9BURK</name>
<reference evidence="2 3" key="1">
    <citation type="submission" date="2020-04" db="EMBL/GenBank/DDBJ databases">
        <title>Complete genome of a Psychrophilic, Marine, Gas Vacuolate Bacterium Polaromonas vacuolata KCTC 22033T.</title>
        <authorList>
            <person name="Hwang K."/>
            <person name="Kim K.M."/>
        </authorList>
    </citation>
    <scope>NUCLEOTIDE SEQUENCE [LARGE SCALE GENOMIC DNA]</scope>
    <source>
        <strain evidence="2 3">KCTC 22033</strain>
    </source>
</reference>
<evidence type="ECO:0000313" key="3">
    <source>
        <dbReference type="Proteomes" id="UP000502041"/>
    </source>
</evidence>
<sequence length="137" mass="13592">MTNPIGSSPSSRSAAAAATATATATTAPAPATTRPMGYPIKSAVFDALGGAVITGASWVYRPAVQTVIFGAVSTLIKRTANAAGNPVDTPEEEAAVACMSNVIADYGSGVVAGALHALATTFVGASRHGINCIANWT</sequence>
<accession>A0A6H2H678</accession>
<dbReference type="RefSeq" id="WP_168921019.1">
    <property type="nucleotide sequence ID" value="NZ_CP051461.1"/>
</dbReference>
<protein>
    <submittedName>
        <fullName evidence="2">Uncharacterized protein</fullName>
    </submittedName>
</protein>
<gene>
    <name evidence="2" type="ORF">HC248_00367</name>
</gene>
<dbReference type="AlphaFoldDB" id="A0A6H2H678"/>
<dbReference type="KEGG" id="pvac:HC248_00367"/>
<dbReference type="EMBL" id="CP051461">
    <property type="protein sequence ID" value="QJC55104.1"/>
    <property type="molecule type" value="Genomic_DNA"/>
</dbReference>
<feature type="compositionally biased region" description="Low complexity" evidence="1">
    <location>
        <begin position="7"/>
        <end position="31"/>
    </location>
</feature>